<gene>
    <name evidence="1" type="ORF">DIU77_005810</name>
</gene>
<dbReference type="Proteomes" id="UP000249324">
    <property type="component" value="Unassembled WGS sequence"/>
</dbReference>
<reference evidence="1 2" key="1">
    <citation type="journal article" date="2021" name="BMC Genomics">
        <title>Genome-resolved metagenome and metatranscriptome analyses of thermophilic composting reveal key bacterial players and their metabolic interactions.</title>
        <authorList>
            <person name="Braga L.P.P."/>
            <person name="Pereira R.V."/>
            <person name="Martins L.F."/>
            <person name="Moura L.M.S."/>
            <person name="Sanchez F.B."/>
            <person name="Patane J.S.L."/>
            <person name="da Silva A.M."/>
            <person name="Setubal J.C."/>
        </authorList>
    </citation>
    <scope>NUCLEOTIDE SEQUENCE [LARGE SCALE GENOMIC DNA]</scope>
    <source>
        <strain evidence="1">ZC4RG45</strain>
    </source>
</reference>
<dbReference type="AlphaFoldDB" id="A0ABD6FCF3"/>
<comment type="caution">
    <text evidence="1">The sequence shown here is derived from an EMBL/GenBank/DDBJ whole genome shotgun (WGS) entry which is preliminary data.</text>
</comment>
<sequence>MLIGVVLGAVALVGGYLALVFYSSVGVAPLADPVPEECTVSAELLAEAGTPSWQSGPLHMRDGVEGVSCRWVAGPDEHVRKRQLSVEVDRYHAKPAAQEAVVELTAGRGGMSELSDVGDEAFVRAVDGNAELVARRGRTVVAVQLAGSDKTFFSGLLGESEDVAVPAERLKKLVVAVGRELLADAR</sequence>
<evidence type="ECO:0000313" key="2">
    <source>
        <dbReference type="Proteomes" id="UP000249324"/>
    </source>
</evidence>
<protein>
    <recommendedName>
        <fullName evidence="3">DUF3515 domain-containing protein</fullName>
    </recommendedName>
</protein>
<proteinExistence type="predicted"/>
<evidence type="ECO:0000313" key="1">
    <source>
        <dbReference type="EMBL" id="MFO7191740.1"/>
    </source>
</evidence>
<dbReference type="EMBL" id="QGUI02000047">
    <property type="protein sequence ID" value="MFO7191740.1"/>
    <property type="molecule type" value="Genomic_DNA"/>
</dbReference>
<name>A0ABD6FCF3_9PSEU</name>
<accession>A0ABD6FCF3</accession>
<organism evidence="1 2">
    <name type="scientific">Thermocrispum agreste</name>
    <dbReference type="NCBI Taxonomy" id="37925"/>
    <lineage>
        <taxon>Bacteria</taxon>
        <taxon>Bacillati</taxon>
        <taxon>Actinomycetota</taxon>
        <taxon>Actinomycetes</taxon>
        <taxon>Pseudonocardiales</taxon>
        <taxon>Pseudonocardiaceae</taxon>
        <taxon>Thermocrispum</taxon>
    </lineage>
</organism>
<evidence type="ECO:0008006" key="3">
    <source>
        <dbReference type="Google" id="ProtNLM"/>
    </source>
</evidence>